<name>A0A261F6E3_9BIFI</name>
<comment type="similarity">
    <text evidence="7">Belongs to the binding-protein-dependent transport system permease family.</text>
</comment>
<sequence>MSEKQQASVASSGRFAVFSYKATPYLYVAPFFILFLVVGLFPLLFTVWVAMRNYNTITGDSGWAVCGAVCGTRDQSLVGNFQWVLHQRDFWMAMRNTVSIFLLSSVPQIIAAVFIAWVLNANLKAKTFWRMGVLLPYVIAPSACGIIFSQIFSDKSGAFNVLLQTIGLAPIAWHADTLASHIAIATIVNFRWTGYNSLILLAAMQAIPTDLIEAAVVDGAGKARTFFSVTLPLLKPTLIFVILNSTIGGLQIFDEVQMFNNGTGAAGGANNQFLTVSLYLYNLGFNKVTIGESNIGRAAAVAWLLFLVIVLVAVVNFSITRKLADAETRGKKRMQKKAQ</sequence>
<comment type="subcellular location">
    <subcellularLocation>
        <location evidence="1 7">Cell membrane</location>
        <topology evidence="1 7">Multi-pass membrane protein</topology>
    </subcellularLocation>
</comment>
<dbReference type="GO" id="GO:0055085">
    <property type="term" value="P:transmembrane transport"/>
    <property type="evidence" value="ECO:0007669"/>
    <property type="project" value="InterPro"/>
</dbReference>
<feature type="transmembrane region" description="Helical" evidence="7">
    <location>
        <begin position="300"/>
        <end position="319"/>
    </location>
</feature>
<feature type="transmembrane region" description="Helical" evidence="7">
    <location>
        <begin position="25"/>
        <end position="51"/>
    </location>
</feature>
<reference evidence="9 10" key="1">
    <citation type="journal article" date="2017" name="BMC Genomics">
        <title>Comparative genomic and phylogenomic analyses of the Bifidobacteriaceae family.</title>
        <authorList>
            <person name="Lugli G.A."/>
            <person name="Milani C."/>
            <person name="Turroni F."/>
            <person name="Duranti S."/>
            <person name="Mancabelli L."/>
            <person name="Mangifesta M."/>
            <person name="Ferrario C."/>
            <person name="Modesto M."/>
            <person name="Mattarelli P."/>
            <person name="Jiri K."/>
            <person name="van Sinderen D."/>
            <person name="Ventura M."/>
        </authorList>
    </citation>
    <scope>NUCLEOTIDE SEQUENCE [LARGE SCALE GENOMIC DNA]</scope>
    <source>
        <strain evidence="9 10">DSM 24762</strain>
    </source>
</reference>
<dbReference type="InterPro" id="IPR035906">
    <property type="entry name" value="MetI-like_sf"/>
</dbReference>
<comment type="caution">
    <text evidence="9">The sequence shown here is derived from an EMBL/GenBank/DDBJ whole genome shotgun (WGS) entry which is preliminary data.</text>
</comment>
<keyword evidence="3" id="KW-1003">Cell membrane</keyword>
<gene>
    <name evidence="9" type="ORF">ALMA_0466</name>
</gene>
<evidence type="ECO:0000259" key="8">
    <source>
        <dbReference type="PROSITE" id="PS50928"/>
    </source>
</evidence>
<keyword evidence="6 7" id="KW-0472">Membrane</keyword>
<organism evidence="9 10">
    <name type="scientific">Alloscardovia macacae</name>
    <dbReference type="NCBI Taxonomy" id="1160091"/>
    <lineage>
        <taxon>Bacteria</taxon>
        <taxon>Bacillati</taxon>
        <taxon>Actinomycetota</taxon>
        <taxon>Actinomycetes</taxon>
        <taxon>Bifidobacteriales</taxon>
        <taxon>Bifidobacteriaceae</taxon>
        <taxon>Alloscardovia</taxon>
    </lineage>
</organism>
<evidence type="ECO:0000256" key="1">
    <source>
        <dbReference type="ARBA" id="ARBA00004651"/>
    </source>
</evidence>
<dbReference type="SUPFAM" id="SSF161098">
    <property type="entry name" value="MetI-like"/>
    <property type="match status" value="1"/>
</dbReference>
<feature type="transmembrane region" description="Helical" evidence="7">
    <location>
        <begin position="233"/>
        <end position="253"/>
    </location>
</feature>
<evidence type="ECO:0000256" key="5">
    <source>
        <dbReference type="ARBA" id="ARBA00022989"/>
    </source>
</evidence>
<dbReference type="Gene3D" id="1.10.3720.10">
    <property type="entry name" value="MetI-like"/>
    <property type="match status" value="1"/>
</dbReference>
<evidence type="ECO:0000256" key="6">
    <source>
        <dbReference type="ARBA" id="ARBA00023136"/>
    </source>
</evidence>
<dbReference type="EMBL" id="MWWT01000002">
    <property type="protein sequence ID" value="OZG54658.1"/>
    <property type="molecule type" value="Genomic_DNA"/>
</dbReference>
<keyword evidence="4 7" id="KW-0812">Transmembrane</keyword>
<dbReference type="AlphaFoldDB" id="A0A261F6E3"/>
<dbReference type="RefSeq" id="WP_094726232.1">
    <property type="nucleotide sequence ID" value="NZ_JBHLWS010000009.1"/>
</dbReference>
<feature type="transmembrane region" description="Helical" evidence="7">
    <location>
        <begin position="98"/>
        <end position="119"/>
    </location>
</feature>
<keyword evidence="10" id="KW-1185">Reference proteome</keyword>
<dbReference type="PROSITE" id="PS50928">
    <property type="entry name" value="ABC_TM1"/>
    <property type="match status" value="1"/>
</dbReference>
<dbReference type="CDD" id="cd06261">
    <property type="entry name" value="TM_PBP2"/>
    <property type="match status" value="1"/>
</dbReference>
<keyword evidence="2 7" id="KW-0813">Transport</keyword>
<dbReference type="PANTHER" id="PTHR30193:SF37">
    <property type="entry name" value="INNER MEMBRANE ABC TRANSPORTER PERMEASE PROTEIN YCJO"/>
    <property type="match status" value="1"/>
</dbReference>
<evidence type="ECO:0000256" key="3">
    <source>
        <dbReference type="ARBA" id="ARBA00022475"/>
    </source>
</evidence>
<evidence type="ECO:0000256" key="2">
    <source>
        <dbReference type="ARBA" id="ARBA00022448"/>
    </source>
</evidence>
<evidence type="ECO:0000313" key="10">
    <source>
        <dbReference type="Proteomes" id="UP000243657"/>
    </source>
</evidence>
<proteinExistence type="inferred from homology"/>
<feature type="transmembrane region" description="Helical" evidence="7">
    <location>
        <begin position="131"/>
        <end position="152"/>
    </location>
</feature>
<dbReference type="Pfam" id="PF00528">
    <property type="entry name" value="BPD_transp_1"/>
    <property type="match status" value="1"/>
</dbReference>
<accession>A0A261F6E3</accession>
<dbReference type="SUPFAM" id="SSF160964">
    <property type="entry name" value="MalF N-terminal region-like"/>
    <property type="match status" value="1"/>
</dbReference>
<feature type="domain" description="ABC transmembrane type-1" evidence="8">
    <location>
        <begin position="94"/>
        <end position="316"/>
    </location>
</feature>
<dbReference type="InterPro" id="IPR051393">
    <property type="entry name" value="ABC_transporter_permease"/>
</dbReference>
<dbReference type="PANTHER" id="PTHR30193">
    <property type="entry name" value="ABC TRANSPORTER PERMEASE PROTEIN"/>
    <property type="match status" value="1"/>
</dbReference>
<dbReference type="InterPro" id="IPR000515">
    <property type="entry name" value="MetI-like"/>
</dbReference>
<keyword evidence="5 7" id="KW-1133">Transmembrane helix</keyword>
<evidence type="ECO:0000313" key="9">
    <source>
        <dbReference type="EMBL" id="OZG54658.1"/>
    </source>
</evidence>
<protein>
    <submittedName>
        <fullName evidence="9">ABC transporter permease</fullName>
    </submittedName>
</protein>
<evidence type="ECO:0000256" key="7">
    <source>
        <dbReference type="RuleBase" id="RU363032"/>
    </source>
</evidence>
<evidence type="ECO:0000256" key="4">
    <source>
        <dbReference type="ARBA" id="ARBA00022692"/>
    </source>
</evidence>
<dbReference type="GO" id="GO:0005886">
    <property type="term" value="C:plasma membrane"/>
    <property type="evidence" value="ECO:0007669"/>
    <property type="project" value="UniProtKB-SubCell"/>
</dbReference>
<dbReference type="Proteomes" id="UP000243657">
    <property type="component" value="Unassembled WGS sequence"/>
</dbReference>